<dbReference type="Proteomes" id="UP000466514">
    <property type="component" value="Chromosome"/>
</dbReference>
<accession>A0A7I7M9Z2</accession>
<dbReference type="EMBL" id="AP022574">
    <property type="protein sequence ID" value="BBX69004.1"/>
    <property type="molecule type" value="Genomic_DNA"/>
</dbReference>
<proteinExistence type="predicted"/>
<name>A0A7I7M9Z2_9MYCO</name>
<dbReference type="RefSeq" id="WP_163722584.1">
    <property type="nucleotide sequence ID" value="NZ_AP022574.1"/>
</dbReference>
<gene>
    <name evidence="1" type="ORF">MPSYJ_24650</name>
</gene>
<evidence type="ECO:0000313" key="2">
    <source>
        <dbReference type="Proteomes" id="UP000466514"/>
    </source>
</evidence>
<evidence type="ECO:0000313" key="1">
    <source>
        <dbReference type="EMBL" id="BBX69004.1"/>
    </source>
</evidence>
<keyword evidence="2" id="KW-1185">Reference proteome</keyword>
<sequence length="78" mass="8614">MPAEARAYGAHQTFQSALLLALTEGRRADRATQFSEQTWHFIDAVAGAHPDATAALISAAYDSFERDCDEALRNMAEW</sequence>
<protein>
    <submittedName>
        <fullName evidence="1">Uncharacterized protein</fullName>
    </submittedName>
</protein>
<dbReference type="AlphaFoldDB" id="A0A7I7M9Z2"/>
<organism evidence="1 2">
    <name type="scientific">Mycolicibacterium psychrotolerans</name>
    <dbReference type="NCBI Taxonomy" id="216929"/>
    <lineage>
        <taxon>Bacteria</taxon>
        <taxon>Bacillati</taxon>
        <taxon>Actinomycetota</taxon>
        <taxon>Actinomycetes</taxon>
        <taxon>Mycobacteriales</taxon>
        <taxon>Mycobacteriaceae</taxon>
        <taxon>Mycolicibacterium</taxon>
    </lineage>
</organism>
<dbReference type="KEGG" id="mpsc:MPSYJ_24650"/>
<reference evidence="1 2" key="1">
    <citation type="journal article" date="2019" name="Emerg. Microbes Infect.">
        <title>Comprehensive subspecies identification of 175 nontuberculous mycobacteria species based on 7547 genomic profiles.</title>
        <authorList>
            <person name="Matsumoto Y."/>
            <person name="Kinjo T."/>
            <person name="Motooka D."/>
            <person name="Nabeya D."/>
            <person name="Jung N."/>
            <person name="Uechi K."/>
            <person name="Horii T."/>
            <person name="Iida T."/>
            <person name="Fujita J."/>
            <person name="Nakamura S."/>
        </authorList>
    </citation>
    <scope>NUCLEOTIDE SEQUENCE [LARGE SCALE GENOMIC DNA]</scope>
    <source>
        <strain evidence="1 2">JCM 13323</strain>
    </source>
</reference>